<comment type="caution">
    <text evidence="5">The sequence shown here is derived from an EMBL/GenBank/DDBJ whole genome shotgun (WGS) entry which is preliminary data.</text>
</comment>
<dbReference type="GO" id="GO:0008775">
    <property type="term" value="F:acetate CoA-transferase activity"/>
    <property type="evidence" value="ECO:0007669"/>
    <property type="project" value="InterPro"/>
</dbReference>
<dbReference type="InterPro" id="IPR038460">
    <property type="entry name" value="AcetylCoA_hyd_C_sf"/>
</dbReference>
<dbReference type="SUPFAM" id="SSF100950">
    <property type="entry name" value="NagB/RpiA/CoA transferase-like"/>
    <property type="match status" value="2"/>
</dbReference>
<keyword evidence="5" id="KW-0378">Hydrolase</keyword>
<evidence type="ECO:0000313" key="5">
    <source>
        <dbReference type="EMBL" id="PKV75480.1"/>
    </source>
</evidence>
<comment type="similarity">
    <text evidence="1">Belongs to the acetyl-CoA hydrolase/transferase family.</text>
</comment>
<keyword evidence="6" id="KW-1185">Reference proteome</keyword>
<dbReference type="AlphaFoldDB" id="A0A2N3V1H9"/>
<dbReference type="Gene3D" id="3.40.1080.10">
    <property type="entry name" value="Glutaconate Coenzyme A-transferase"/>
    <property type="match status" value="1"/>
</dbReference>
<dbReference type="Gene3D" id="3.30.750.70">
    <property type="entry name" value="4-hydroxybutyrate coenzyme like domains"/>
    <property type="match status" value="1"/>
</dbReference>
<dbReference type="InterPro" id="IPR046433">
    <property type="entry name" value="ActCoA_hydro"/>
</dbReference>
<dbReference type="GO" id="GO:0016787">
    <property type="term" value="F:hydrolase activity"/>
    <property type="evidence" value="ECO:0007669"/>
    <property type="project" value="UniProtKB-KW"/>
</dbReference>
<dbReference type="Proteomes" id="UP000233782">
    <property type="component" value="Unassembled WGS sequence"/>
</dbReference>
<organism evidence="5 6">
    <name type="scientific">Pontibacter ramchanderi</name>
    <dbReference type="NCBI Taxonomy" id="1179743"/>
    <lineage>
        <taxon>Bacteria</taxon>
        <taxon>Pseudomonadati</taxon>
        <taxon>Bacteroidota</taxon>
        <taxon>Cytophagia</taxon>
        <taxon>Cytophagales</taxon>
        <taxon>Hymenobacteraceae</taxon>
        <taxon>Pontibacter</taxon>
    </lineage>
</organism>
<dbReference type="GO" id="GO:0006083">
    <property type="term" value="P:acetate metabolic process"/>
    <property type="evidence" value="ECO:0007669"/>
    <property type="project" value="InterPro"/>
</dbReference>
<name>A0A2N3V1H9_9BACT</name>
<evidence type="ECO:0000256" key="1">
    <source>
        <dbReference type="ARBA" id="ARBA00009632"/>
    </source>
</evidence>
<evidence type="ECO:0000259" key="3">
    <source>
        <dbReference type="Pfam" id="PF02550"/>
    </source>
</evidence>
<dbReference type="PANTHER" id="PTHR21432">
    <property type="entry name" value="ACETYL-COA HYDROLASE-RELATED"/>
    <property type="match status" value="1"/>
</dbReference>
<evidence type="ECO:0000259" key="4">
    <source>
        <dbReference type="Pfam" id="PF13336"/>
    </source>
</evidence>
<keyword evidence="2" id="KW-0808">Transferase</keyword>
<dbReference type="Pfam" id="PF13336">
    <property type="entry name" value="AcetylCoA_hyd_C"/>
    <property type="match status" value="1"/>
</dbReference>
<dbReference type="InterPro" id="IPR003702">
    <property type="entry name" value="ActCoA_hydro_N"/>
</dbReference>
<dbReference type="InterPro" id="IPR026888">
    <property type="entry name" value="AcetylCoA_hyd_C"/>
</dbReference>
<dbReference type="InterPro" id="IPR037171">
    <property type="entry name" value="NagB/RpiA_transferase-like"/>
</dbReference>
<dbReference type="PANTHER" id="PTHR21432:SF20">
    <property type="entry name" value="ACETYL-COA HYDROLASE"/>
    <property type="match status" value="1"/>
</dbReference>
<accession>A0A2N3V1H9</accession>
<protein>
    <submittedName>
        <fullName evidence="5">Acyl-CoA hydrolase</fullName>
    </submittedName>
</protein>
<sequence>MTLKNKETMDQPVLKYTSAEEALSVIKSGDRVFVHGSAATPQYLLHKLAERADELRNVELVSISTFGDMPCADERCSDAFYINSLFVSANVREAVNSGRGDYVPIFLSEIPNLFRSGIMPLNVAIVHVSPPDRHGFCSLGVSVDIARQAVISAQHVIAQVNPQMPRTHGDALINIRRFDALVAVDEPLPEVDYSSRITSTEETIGRYIAELVEDGATLQMGIGAIPDATLKSLTNHKGLGIHTEMFSNGVLPLVQQGVITNEFKKKHPGRIATGFIVGNRELYDFVDDNPLITMLSSDYVNDVTVIRSNPKVTAINSAIEIDLTGQVVSDSIGTYQFSGIGGQMDFIRGAALSKGGKPIIALPSVTNKGISRITPYINQGAGVVTTRAHVHYVVTEYGVAYLYGKNLRQRAKALIGIAHPDHRDRLEEEAYKRFKNL</sequence>
<dbReference type="EMBL" id="PJMU01000001">
    <property type="protein sequence ID" value="PKV75480.1"/>
    <property type="molecule type" value="Genomic_DNA"/>
</dbReference>
<dbReference type="Pfam" id="PF02550">
    <property type="entry name" value="AcetylCoA_hydro"/>
    <property type="match status" value="1"/>
</dbReference>
<proteinExistence type="inferred from homology"/>
<dbReference type="Gene3D" id="3.40.1080.20">
    <property type="entry name" value="Acetyl-CoA hydrolase/transferase C-terminal domain"/>
    <property type="match status" value="1"/>
</dbReference>
<gene>
    <name evidence="5" type="ORF">BD749_0422</name>
</gene>
<evidence type="ECO:0000256" key="2">
    <source>
        <dbReference type="ARBA" id="ARBA00022679"/>
    </source>
</evidence>
<feature type="domain" description="Acetyl-CoA hydrolase/transferase N-terminal" evidence="3">
    <location>
        <begin position="15"/>
        <end position="186"/>
    </location>
</feature>
<feature type="domain" description="Acetyl-CoA hydrolase/transferase C-terminal" evidence="4">
    <location>
        <begin position="278"/>
        <end position="430"/>
    </location>
</feature>
<evidence type="ECO:0000313" key="6">
    <source>
        <dbReference type="Proteomes" id="UP000233782"/>
    </source>
</evidence>
<reference evidence="5 6" key="1">
    <citation type="submission" date="2017-12" db="EMBL/GenBank/DDBJ databases">
        <title>Genomic Encyclopedia of Type Strains, Phase III (KMG-III): the genomes of soil and plant-associated and newly described type strains.</title>
        <authorList>
            <person name="Whitman W."/>
        </authorList>
    </citation>
    <scope>NUCLEOTIDE SEQUENCE [LARGE SCALE GENOMIC DNA]</scope>
    <source>
        <strain evidence="5 6">LP43</strain>
    </source>
</reference>